<comment type="caution">
    <text evidence="3">The sequence shown here is derived from an EMBL/GenBank/DDBJ whole genome shotgun (WGS) entry which is preliminary data.</text>
</comment>
<dbReference type="RefSeq" id="WP_071470286.1">
    <property type="nucleotide sequence ID" value="NZ_MEHT01000039.1"/>
</dbReference>
<reference evidence="3 4" key="1">
    <citation type="submission" date="2018-06" db="EMBL/GenBank/DDBJ databases">
        <title>Genomic Encyclopedia of Archaeal and Bacterial Type Strains, Phase II (KMG-II): from individual species to whole genera.</title>
        <authorList>
            <person name="Goeker M."/>
        </authorList>
    </citation>
    <scope>NUCLEOTIDE SEQUENCE [LARGE SCALE GENOMIC DNA]</scope>
    <source>
        <strain evidence="3 4">DSM 13087</strain>
    </source>
</reference>
<evidence type="ECO:0000256" key="2">
    <source>
        <dbReference type="SAM" id="Phobius"/>
    </source>
</evidence>
<dbReference type="Proteomes" id="UP000249364">
    <property type="component" value="Unassembled WGS sequence"/>
</dbReference>
<name>A0A2W7PWU8_9RHOB</name>
<dbReference type="EMBL" id="QKZQ01000017">
    <property type="protein sequence ID" value="PZX38290.1"/>
    <property type="molecule type" value="Genomic_DNA"/>
</dbReference>
<evidence type="ECO:0000313" key="4">
    <source>
        <dbReference type="Proteomes" id="UP000249364"/>
    </source>
</evidence>
<protein>
    <submittedName>
        <fullName evidence="3">Uncharacterized protein</fullName>
    </submittedName>
</protein>
<accession>A0A2W7PWU8</accession>
<gene>
    <name evidence="3" type="ORF">LY56_02993</name>
</gene>
<keyword evidence="4" id="KW-1185">Reference proteome</keyword>
<organism evidence="3 4">
    <name type="scientific">Roseinatronobacter thiooxidans</name>
    <dbReference type="NCBI Taxonomy" id="121821"/>
    <lineage>
        <taxon>Bacteria</taxon>
        <taxon>Pseudomonadati</taxon>
        <taxon>Pseudomonadota</taxon>
        <taxon>Alphaproteobacteria</taxon>
        <taxon>Rhodobacterales</taxon>
        <taxon>Paracoccaceae</taxon>
        <taxon>Roseinatronobacter</taxon>
    </lineage>
</organism>
<keyword evidence="2" id="KW-1133">Transmembrane helix</keyword>
<feature type="transmembrane region" description="Helical" evidence="2">
    <location>
        <begin position="5"/>
        <end position="23"/>
    </location>
</feature>
<sequence>MRPGIVIAIFAAVVVLISGVIWYNNTQAENARVEQQQSEQAAQIAREDAAREEDHARQQVETDAAEQAARDAEQAEGLDDEDGAIAVDEAQIGDDDVIVVGDEITEDAIVVESTTDEPTILDADNTASSTVVINDEETGTTLDSEEISETGATAAVATSTEPDQLLTPENFDRDEVLALIETADQISDMERSTLAALVEGASANPAMLEDTIGSIRAALNLPALN</sequence>
<keyword evidence="2" id="KW-0472">Membrane</keyword>
<feature type="region of interest" description="Disordered" evidence="1">
    <location>
        <begin position="44"/>
        <end position="83"/>
    </location>
</feature>
<proteinExistence type="predicted"/>
<evidence type="ECO:0000313" key="3">
    <source>
        <dbReference type="EMBL" id="PZX38290.1"/>
    </source>
</evidence>
<evidence type="ECO:0000256" key="1">
    <source>
        <dbReference type="SAM" id="MobiDB-lite"/>
    </source>
</evidence>
<feature type="compositionally biased region" description="Acidic residues" evidence="1">
    <location>
        <begin position="74"/>
        <end position="83"/>
    </location>
</feature>
<dbReference type="AlphaFoldDB" id="A0A2W7PWU8"/>
<keyword evidence="2" id="KW-0812">Transmembrane</keyword>
<feature type="compositionally biased region" description="Basic and acidic residues" evidence="1">
    <location>
        <begin position="45"/>
        <end position="60"/>
    </location>
</feature>